<accession>A0A2S4L334</accession>
<gene>
    <name evidence="3" type="ORF">TPAR_02946</name>
</gene>
<dbReference type="OrthoDB" id="6612291at2759"/>
<evidence type="ECO:0000313" key="3">
    <source>
        <dbReference type="EMBL" id="POR36856.1"/>
    </source>
</evidence>
<sequence length="404" mass="44166">MAQMRWHAPMRSLTRYPVVSTGPAFRDIALAWAPTGYRRRHGHAGGHAACCDASLPRLGRGSPQCLAALEDAAAADLHTGVCRFSEEPGFWTLRDVVDHRHARLVARRSTPGARGRAPTVTIAVSSGSFVWLPSLPFHRLAVRPASPLVQSDIRILLRHHRQQHGSAGMVRLLRAAHAARARARLYNRAGHRHGQRARQRGGQPVHHVSGHGAREKGVDPDGRVLRRRRGAFSAAPQAWRNALPQSITARVLQRRTLADMTFASACSRSGESSRAWASASSSQRAPCASRGSRRRTGRGWLVGHHAIFLVGWANLGQTNYMSLLLSAMWLTTAGVIYNTLGPWLTTRSTRGGAWFMVGLFGCLFTTSGLVGCIAQYGGTTTRPATRRAPALSFSILRSRGEFWV</sequence>
<dbReference type="AlphaFoldDB" id="A0A2S4L334"/>
<dbReference type="Proteomes" id="UP000237481">
    <property type="component" value="Unassembled WGS sequence"/>
</dbReference>
<evidence type="ECO:0000256" key="2">
    <source>
        <dbReference type="SAM" id="Phobius"/>
    </source>
</evidence>
<comment type="caution">
    <text evidence="3">The sequence shown here is derived from an EMBL/GenBank/DDBJ whole genome shotgun (WGS) entry which is preliminary data.</text>
</comment>
<evidence type="ECO:0000313" key="4">
    <source>
        <dbReference type="Proteomes" id="UP000237481"/>
    </source>
</evidence>
<keyword evidence="2" id="KW-0812">Transmembrane</keyword>
<feature type="compositionally biased region" description="Basic residues" evidence="1">
    <location>
        <begin position="189"/>
        <end position="199"/>
    </location>
</feature>
<reference evidence="3 4" key="1">
    <citation type="submission" date="2018-01" db="EMBL/GenBank/DDBJ databases">
        <title>Harnessing the power of phylogenomics to disentangle the directionality and signatures of interkingdom host jumping in the parasitic fungal genus Tolypocladium.</title>
        <authorList>
            <person name="Quandt C.A."/>
            <person name="Patterson W."/>
            <person name="Spatafora J.W."/>
        </authorList>
    </citation>
    <scope>NUCLEOTIDE SEQUENCE [LARGE SCALE GENOMIC DNA]</scope>
    <source>
        <strain evidence="3 4">NRBC 100945</strain>
    </source>
</reference>
<keyword evidence="3" id="KW-0813">Transport</keyword>
<evidence type="ECO:0000256" key="1">
    <source>
        <dbReference type="SAM" id="MobiDB-lite"/>
    </source>
</evidence>
<feature type="transmembrane region" description="Helical" evidence="2">
    <location>
        <begin position="352"/>
        <end position="376"/>
    </location>
</feature>
<dbReference type="EMBL" id="PKSG01000295">
    <property type="protein sequence ID" value="POR36856.1"/>
    <property type="molecule type" value="Genomic_DNA"/>
</dbReference>
<feature type="region of interest" description="Disordered" evidence="1">
    <location>
        <begin position="189"/>
        <end position="220"/>
    </location>
</feature>
<feature type="transmembrane region" description="Helical" evidence="2">
    <location>
        <begin position="321"/>
        <end position="340"/>
    </location>
</feature>
<feature type="transmembrane region" description="Helical" evidence="2">
    <location>
        <begin position="299"/>
        <end position="315"/>
    </location>
</feature>
<feature type="compositionally biased region" description="Low complexity" evidence="1">
    <location>
        <begin position="275"/>
        <end position="285"/>
    </location>
</feature>
<keyword evidence="3" id="KW-0762">Sugar transport</keyword>
<keyword evidence="2" id="KW-1133">Transmembrane helix</keyword>
<protein>
    <submittedName>
        <fullName evidence="3">Sugar transporter STL1</fullName>
    </submittedName>
</protein>
<name>A0A2S4L334_9HYPO</name>
<feature type="region of interest" description="Disordered" evidence="1">
    <location>
        <begin position="275"/>
        <end position="294"/>
    </location>
</feature>
<organism evidence="3 4">
    <name type="scientific">Tolypocladium paradoxum</name>
    <dbReference type="NCBI Taxonomy" id="94208"/>
    <lineage>
        <taxon>Eukaryota</taxon>
        <taxon>Fungi</taxon>
        <taxon>Dikarya</taxon>
        <taxon>Ascomycota</taxon>
        <taxon>Pezizomycotina</taxon>
        <taxon>Sordariomycetes</taxon>
        <taxon>Hypocreomycetidae</taxon>
        <taxon>Hypocreales</taxon>
        <taxon>Ophiocordycipitaceae</taxon>
        <taxon>Tolypocladium</taxon>
    </lineage>
</organism>
<proteinExistence type="predicted"/>
<keyword evidence="2" id="KW-0472">Membrane</keyword>
<keyword evidence="4" id="KW-1185">Reference proteome</keyword>